<keyword evidence="3 7" id="KW-0479">Metal-binding</keyword>
<dbReference type="SUPFAM" id="SSF53927">
    <property type="entry name" value="Cytidine deaminase-like"/>
    <property type="match status" value="1"/>
</dbReference>
<proteinExistence type="inferred from homology"/>
<dbReference type="InterPro" id="IPR002125">
    <property type="entry name" value="CMP_dCMP_dom"/>
</dbReference>
<evidence type="ECO:0000256" key="4">
    <source>
        <dbReference type="ARBA" id="ARBA00022801"/>
    </source>
</evidence>
<evidence type="ECO:0000313" key="9">
    <source>
        <dbReference type="EMBL" id="WPY01044.1"/>
    </source>
</evidence>
<dbReference type="EMBL" id="CP112932">
    <property type="protein sequence ID" value="WPY01044.1"/>
    <property type="molecule type" value="Genomic_DNA"/>
</dbReference>
<evidence type="ECO:0000256" key="3">
    <source>
        <dbReference type="ARBA" id="ARBA00022723"/>
    </source>
</evidence>
<dbReference type="PROSITE" id="PS00903">
    <property type="entry name" value="CYT_DCMP_DEAMINASES_1"/>
    <property type="match status" value="1"/>
</dbReference>
<comment type="subunit">
    <text evidence="7">Homodimer.</text>
</comment>
<keyword evidence="2 7" id="KW-0819">tRNA processing</keyword>
<comment type="cofactor">
    <cofactor evidence="7">
        <name>Zn(2+)</name>
        <dbReference type="ChEBI" id="CHEBI:29105"/>
    </cofactor>
    <text evidence="7">Binds 1 zinc ion per subunit.</text>
</comment>
<comment type="similarity">
    <text evidence="1">Belongs to the cytidine and deoxycytidylate deaminase family. ADAT2 subfamily.</text>
</comment>
<evidence type="ECO:0000256" key="2">
    <source>
        <dbReference type="ARBA" id="ARBA00022694"/>
    </source>
</evidence>
<evidence type="ECO:0000259" key="8">
    <source>
        <dbReference type="PROSITE" id="PS51747"/>
    </source>
</evidence>
<dbReference type="Proteomes" id="UP001326613">
    <property type="component" value="Chromosome"/>
</dbReference>
<dbReference type="InterPro" id="IPR028883">
    <property type="entry name" value="tRNA_aden_deaminase"/>
</dbReference>
<feature type="binding site" evidence="7">
    <location>
        <position position="58"/>
    </location>
    <ligand>
        <name>Zn(2+)</name>
        <dbReference type="ChEBI" id="CHEBI:29105"/>
        <note>catalytic</note>
    </ligand>
</feature>
<keyword evidence="5 7" id="KW-0862">Zinc</keyword>
<evidence type="ECO:0000256" key="7">
    <source>
        <dbReference type="HAMAP-Rule" id="MF_00972"/>
    </source>
</evidence>
<protein>
    <recommendedName>
        <fullName evidence="7">tRNA-specific adenosine deaminase</fullName>
        <ecNumber evidence="7">3.5.4.33</ecNumber>
    </recommendedName>
</protein>
<evidence type="ECO:0000256" key="5">
    <source>
        <dbReference type="ARBA" id="ARBA00022833"/>
    </source>
</evidence>
<evidence type="ECO:0000313" key="10">
    <source>
        <dbReference type="Proteomes" id="UP001326613"/>
    </source>
</evidence>
<feature type="binding site" evidence="7">
    <location>
        <position position="88"/>
    </location>
    <ligand>
        <name>Zn(2+)</name>
        <dbReference type="ChEBI" id="CHEBI:29105"/>
        <note>catalytic</note>
    </ligand>
</feature>
<feature type="active site" description="Proton donor" evidence="7">
    <location>
        <position position="60"/>
    </location>
</feature>
<dbReference type="InterPro" id="IPR016192">
    <property type="entry name" value="APOBEC/CMP_deaminase_Zn-bd"/>
</dbReference>
<accession>A0ABZ0UVU8</accession>
<evidence type="ECO:0000256" key="6">
    <source>
        <dbReference type="ARBA" id="ARBA00048045"/>
    </source>
</evidence>
<dbReference type="Pfam" id="PF14437">
    <property type="entry name" value="MafB19-deam"/>
    <property type="match status" value="1"/>
</dbReference>
<dbReference type="Gene3D" id="3.40.140.10">
    <property type="entry name" value="Cytidine Deaminase, domain 2"/>
    <property type="match status" value="1"/>
</dbReference>
<dbReference type="HAMAP" id="MF_00972">
    <property type="entry name" value="tRNA_aden_deaminase"/>
    <property type="match status" value="1"/>
</dbReference>
<comment type="function">
    <text evidence="7">Catalyzes the deamination of adenosine to inosine at the wobble position 34 of tRNA(Arg2).</text>
</comment>
<reference evidence="9 10" key="1">
    <citation type="submission" date="2022-10" db="EMBL/GenBank/DDBJ databases">
        <title>Host association and intracellularity evolved multiple times independently in the Rickettsiales.</title>
        <authorList>
            <person name="Castelli M."/>
            <person name="Nardi T."/>
            <person name="Gammuto L."/>
            <person name="Bellinzona G."/>
            <person name="Sabaneyeva E."/>
            <person name="Potekhin A."/>
            <person name="Serra V."/>
            <person name="Petroni G."/>
            <person name="Sassera D."/>
        </authorList>
    </citation>
    <scope>NUCLEOTIDE SEQUENCE [LARGE SCALE GENOMIC DNA]</scope>
    <source>
        <strain evidence="9 10">Kr 154-4</strain>
    </source>
</reference>
<name>A0ABZ0UVU8_9RICK</name>
<dbReference type="PANTHER" id="PTHR11079:SF179">
    <property type="entry name" value="TRNA(ADENINE(34)) DEAMINASE, CHLOROPLASTIC"/>
    <property type="match status" value="1"/>
</dbReference>
<dbReference type="PANTHER" id="PTHR11079">
    <property type="entry name" value="CYTOSINE DEAMINASE FAMILY MEMBER"/>
    <property type="match status" value="1"/>
</dbReference>
<feature type="binding site" evidence="7">
    <location>
        <position position="91"/>
    </location>
    <ligand>
        <name>Zn(2+)</name>
        <dbReference type="ChEBI" id="CHEBI:29105"/>
        <note>catalytic</note>
    </ligand>
</feature>
<evidence type="ECO:0000256" key="1">
    <source>
        <dbReference type="ARBA" id="ARBA00010669"/>
    </source>
</evidence>
<dbReference type="InterPro" id="IPR058535">
    <property type="entry name" value="MafB19-deam"/>
</dbReference>
<dbReference type="InterPro" id="IPR016193">
    <property type="entry name" value="Cytidine_deaminase-like"/>
</dbReference>
<feature type="domain" description="CMP/dCMP-type deaminase" evidence="8">
    <location>
        <begin position="5"/>
        <end position="116"/>
    </location>
</feature>
<keyword evidence="4 7" id="KW-0378">Hydrolase</keyword>
<sequence length="158" mass="17804">MKSSGFNSVFMQKALMLAAEAYNNDEIPVGAVIVNRKEQTIVAKAHNIMQKHNNSLLHAEIVAINRACQGLNSKYLENCDIYVSLEPCVMCAAAISYAKISRLFYAAADRKQGAVEHGVRFFTKKSCFHRPEVYDNLDAEKSQQLIKSFFRQIRKNGL</sequence>
<dbReference type="PROSITE" id="PS51747">
    <property type="entry name" value="CYT_DCMP_DEAMINASES_2"/>
    <property type="match status" value="1"/>
</dbReference>
<dbReference type="CDD" id="cd01285">
    <property type="entry name" value="nucleoside_deaminase"/>
    <property type="match status" value="1"/>
</dbReference>
<dbReference type="EC" id="3.5.4.33" evidence="7"/>
<gene>
    <name evidence="7" type="primary">tadA</name>
    <name evidence="9" type="ORF">Trichorick_00937</name>
</gene>
<comment type="catalytic activity">
    <reaction evidence="6 7">
        <text>adenosine(34) in tRNA + H2O + H(+) = inosine(34) in tRNA + NH4(+)</text>
        <dbReference type="Rhea" id="RHEA:43168"/>
        <dbReference type="Rhea" id="RHEA-COMP:10373"/>
        <dbReference type="Rhea" id="RHEA-COMP:10374"/>
        <dbReference type="ChEBI" id="CHEBI:15377"/>
        <dbReference type="ChEBI" id="CHEBI:15378"/>
        <dbReference type="ChEBI" id="CHEBI:28938"/>
        <dbReference type="ChEBI" id="CHEBI:74411"/>
        <dbReference type="ChEBI" id="CHEBI:82852"/>
        <dbReference type="EC" id="3.5.4.33"/>
    </reaction>
</comment>
<keyword evidence="10" id="KW-1185">Reference proteome</keyword>
<organism evidence="9 10">
    <name type="scientific">Candidatus Trichorickettsia mobilis</name>
    <dbReference type="NCBI Taxonomy" id="1346319"/>
    <lineage>
        <taxon>Bacteria</taxon>
        <taxon>Pseudomonadati</taxon>
        <taxon>Pseudomonadota</taxon>
        <taxon>Alphaproteobacteria</taxon>
        <taxon>Rickettsiales</taxon>
        <taxon>Rickettsiaceae</taxon>
        <taxon>Rickettsieae</taxon>
        <taxon>Candidatus Trichorickettsia</taxon>
    </lineage>
</organism>